<evidence type="ECO:0000313" key="1">
    <source>
        <dbReference type="EMBL" id="KAJ2896280.1"/>
    </source>
</evidence>
<name>A0ACC1M519_9FUNG</name>
<reference evidence="1" key="1">
    <citation type="submission" date="2022-07" db="EMBL/GenBank/DDBJ databases">
        <title>Phylogenomic reconstructions and comparative analyses of Kickxellomycotina fungi.</title>
        <authorList>
            <person name="Reynolds N.K."/>
            <person name="Stajich J.E."/>
            <person name="Barry K."/>
            <person name="Grigoriev I.V."/>
            <person name="Crous P."/>
            <person name="Smith M.E."/>
        </authorList>
    </citation>
    <scope>NUCLEOTIDE SEQUENCE</scope>
    <source>
        <strain evidence="1">CBS 190363</strain>
    </source>
</reference>
<feature type="non-terminal residue" evidence="1">
    <location>
        <position position="1"/>
    </location>
</feature>
<comment type="caution">
    <text evidence="1">The sequence shown here is derived from an EMBL/GenBank/DDBJ whole genome shotgun (WGS) entry which is preliminary data.</text>
</comment>
<evidence type="ECO:0000313" key="2">
    <source>
        <dbReference type="Proteomes" id="UP001139981"/>
    </source>
</evidence>
<protein>
    <submittedName>
        <fullName evidence="1">SnoRNA-binding rRNA-processing protein utp10</fullName>
    </submittedName>
</protein>
<accession>A0ACC1M519</accession>
<organism evidence="1 2">
    <name type="scientific">Coemansia aciculifera</name>
    <dbReference type="NCBI Taxonomy" id="417176"/>
    <lineage>
        <taxon>Eukaryota</taxon>
        <taxon>Fungi</taxon>
        <taxon>Fungi incertae sedis</taxon>
        <taxon>Zoopagomycota</taxon>
        <taxon>Kickxellomycotina</taxon>
        <taxon>Kickxellomycetes</taxon>
        <taxon>Kickxellales</taxon>
        <taxon>Kickxellaceae</taxon>
        <taxon>Coemansia</taxon>
    </lineage>
</organism>
<dbReference type="EMBL" id="JANBVB010000211">
    <property type="protein sequence ID" value="KAJ2896280.1"/>
    <property type="molecule type" value="Genomic_DNA"/>
</dbReference>
<sequence>GFPRALCQLAESFDVEMFMRPVLVSLAHYAFADAELSQFLAALVAVLPQRYAPTLCERIVVEYIGHGIEKGTAADGSVADIVDVVQLRYGQQMEDAIGAAASSFATTFGGDQEEAVHRLLYELKTRSNVSSVKSGVVFVKETATTLYLSINHADAGMRLVAAKALKDIVTGARTDVVMGRVEASELVVERLMQDDSSAVLDVVLSLPLASLVDAQGLIPALISVLEGRRVAITTELCSKTIGNLLAIDASDSQVYGSVASALFPYLLKSTTSEAVTRALYAALPGSVFGKQKGGWLFCLTATSKKLDCESAKFNRNVAQALAAGLVAQWDELSGGVWAKQLGASSSRMARTVALAVGAHAVALLAKTSVDRCVEAGALVVDAALSMLLDCGSAAVAEDVFLASVDGSAWTTLLSSLSKAQVAGGALSATLSVLSATIPLQNNMWFSSVAEDGAEGRYRDILRSAFEAIVTRTDKLRSSDGMLIGRLLGLGMGAEWAQFLASVWTRESSGGLAKSRSLISFQAVLRHKAEAVDYQTVVPAVIVALADDDARVRGAAVACVKALHAQYAAMDENKKSKKKQVIYCYDAFYGPAAANRLQYLPPATVSKFVAMLASRVDGMAGDAWAVRNNLAQLLNRSGGKKESVRLDSQEKKSVVAFLLSHVVAADSVASALQTRLLGVLELVVAPAAVLEQLFPLVASHCAEIARSSVVPAQESSEDVLVRALFDACFSDANAAQLSESTECWQAFVDYLSSNTAYVQHVALARLAAAGGLVATMGGNAAADVTKSLFGVVARGTAYLAPAEVRQVPLRRVFSAVALDAAAAADELDAIAARLAQADSSSALVSELSTLLEYMQGSAGLAQSVALVPALFSLLAVFVGGSESANASSEHAKQLVLAMLTGICDSANAAGLEIAESLIHVDVIVQAIRTSARPQTHNQTLLLLAGVAAMHPHVVLHHVMAIFTFMGANVVRQDDEYSFHVIQQTLQRVIPPVVRDQSAAGPVLRVFVDALSHIPRHRRMALFSTLVRTMGADVYAPAVVSLLLEKSVRSEKEKNDIVSFALSLTHELPPSQQIATQEAVVRDLLHLDDDSAGLFVEVARMGPKQVRAYFVVALDYAHQLLTGRQFRAQFDRVRTAAETNARLAASAATVLRVITQMNSAGAATVHLAYAVLDDVNALMERRTFVATVASLLAQDDLKIRRKVMGLANAKLAEFNVRLVQPESSDIDEMLGLLDPIAAAVVDVSSDDECRQAALLCIATAAKKFAVLRPLLFTDVVVKAVSAPKALGGSAPSVAAAALVAITVLCNELGSRLIPSLPQYLPQVLKHLHAVVGRFVDATADDLTLMIAALSAMQAIVENMSSFLAPTLAPLFSCLLNPAIRCQPPSSAAVDSAILELREQATSLADSVLAAVAKCIPPRQLLPAQFAFYQKEASRQGAAVVVPFVAFVGRTAAGLQRSQLMQFYKPLFKFFLGAFDVSASDEAIEQATLDAFMRFVIKLNENLFKPLFMSFLEWANNTTTDFSATSEYANGGVDAAQLQSVAETRLRVFYRVLNELFDKLKSILMPYYAHVLDTTVEVLGRFAVARASIELQEEADRKVIPAPSKLWRAVVDSIYQSALHDTAGFWKEEETFKRVFRVLANQLPNTKSLLGVRDDTVYVERVRECLAPAVGQLAVAAGNDALWKMLNQEVMLKSRSDVPAVRVASLVVLQAFYEKLGEEFLILLPETIPYLAELLEDDNGLVERTTQETVKVIESHLGESLQSYLR</sequence>
<gene>
    <name evidence="1" type="primary">UTP10_1</name>
    <name evidence="1" type="ORF">IWW38_002072</name>
</gene>
<dbReference type="Proteomes" id="UP001139981">
    <property type="component" value="Unassembled WGS sequence"/>
</dbReference>
<proteinExistence type="predicted"/>
<keyword evidence="2" id="KW-1185">Reference proteome</keyword>